<feature type="transmembrane region" description="Helical" evidence="6">
    <location>
        <begin position="113"/>
        <end position="130"/>
    </location>
</feature>
<feature type="transmembrane region" description="Helical" evidence="6">
    <location>
        <begin position="6"/>
        <end position="24"/>
    </location>
</feature>
<dbReference type="GO" id="GO:0005315">
    <property type="term" value="F:phosphate transmembrane transporter activity"/>
    <property type="evidence" value="ECO:0007669"/>
    <property type="project" value="InterPro"/>
</dbReference>
<feature type="transmembrane region" description="Helical" evidence="6">
    <location>
        <begin position="460"/>
        <end position="479"/>
    </location>
</feature>
<feature type="transmembrane region" description="Helical" evidence="6">
    <location>
        <begin position="84"/>
        <end position="101"/>
    </location>
</feature>
<evidence type="ECO:0000313" key="7">
    <source>
        <dbReference type="EMBL" id="KAA2380044.1"/>
    </source>
</evidence>
<name>A0A1Y3QTZ7_9BACT</name>
<feature type="transmembrane region" description="Helical" evidence="6">
    <location>
        <begin position="485"/>
        <end position="505"/>
    </location>
</feature>
<evidence type="ECO:0000256" key="2">
    <source>
        <dbReference type="ARBA" id="ARBA00022448"/>
    </source>
</evidence>
<dbReference type="EMBL" id="VVXH01000003">
    <property type="protein sequence ID" value="KAA2380044.1"/>
    <property type="molecule type" value="Genomic_DNA"/>
</dbReference>
<keyword evidence="4 6" id="KW-1133">Transmembrane helix</keyword>
<keyword evidence="3 6" id="KW-0812">Transmembrane</keyword>
<comment type="similarity">
    <text evidence="6">Belongs to the inorganic phosphate transporter (PiT) (TC 2.A.20) family.</text>
</comment>
<comment type="caution">
    <text evidence="8">The sequence shown here is derived from an EMBL/GenBank/DDBJ whole genome shotgun (WGS) entry which is preliminary data.</text>
</comment>
<feature type="transmembrane region" description="Helical" evidence="6">
    <location>
        <begin position="227"/>
        <end position="246"/>
    </location>
</feature>
<dbReference type="RefSeq" id="WP_018696306.1">
    <property type="nucleotide sequence ID" value="NZ_AP025562.1"/>
</dbReference>
<keyword evidence="5 6" id="KW-0472">Membrane</keyword>
<evidence type="ECO:0000256" key="6">
    <source>
        <dbReference type="RuleBase" id="RU363058"/>
    </source>
</evidence>
<gene>
    <name evidence="8" type="ORF">B5G41_08700</name>
    <name evidence="7" type="ORF">F2Y10_04750</name>
</gene>
<evidence type="ECO:0000313" key="10">
    <source>
        <dbReference type="Proteomes" id="UP000322940"/>
    </source>
</evidence>
<evidence type="ECO:0000256" key="5">
    <source>
        <dbReference type="ARBA" id="ARBA00023136"/>
    </source>
</evidence>
<dbReference type="InterPro" id="IPR001204">
    <property type="entry name" value="Phos_transporter"/>
</dbReference>
<dbReference type="eggNOG" id="COG0306">
    <property type="taxonomic scope" value="Bacteria"/>
</dbReference>
<feature type="transmembrane region" description="Helical" evidence="6">
    <location>
        <begin position="186"/>
        <end position="207"/>
    </location>
</feature>
<reference evidence="9" key="1">
    <citation type="submission" date="2017-04" db="EMBL/GenBank/DDBJ databases">
        <title>Function of individual gut microbiota members based on whole genome sequencing of pure cultures obtained from chicken caecum.</title>
        <authorList>
            <person name="Medvecky M."/>
            <person name="Cejkova D."/>
            <person name="Polansky O."/>
            <person name="Karasova D."/>
            <person name="Kubasova T."/>
            <person name="Cizek A."/>
            <person name="Rychlik I."/>
        </authorList>
    </citation>
    <scope>NUCLEOTIDE SEQUENCE [LARGE SCALE GENOMIC DNA]</scope>
    <source>
        <strain evidence="9">An90</strain>
    </source>
</reference>
<feature type="transmembrane region" description="Helical" evidence="6">
    <location>
        <begin position="308"/>
        <end position="327"/>
    </location>
</feature>
<evidence type="ECO:0000313" key="9">
    <source>
        <dbReference type="Proteomes" id="UP000195772"/>
    </source>
</evidence>
<protein>
    <recommendedName>
        <fullName evidence="6">Phosphate transporter</fullName>
    </recommendedName>
</protein>
<evidence type="ECO:0000256" key="4">
    <source>
        <dbReference type="ARBA" id="ARBA00022989"/>
    </source>
</evidence>
<dbReference type="Proteomes" id="UP000195772">
    <property type="component" value="Unassembled WGS sequence"/>
</dbReference>
<evidence type="ECO:0000256" key="3">
    <source>
        <dbReference type="ARBA" id="ARBA00022692"/>
    </source>
</evidence>
<feature type="transmembrane region" description="Helical" evidence="6">
    <location>
        <begin position="150"/>
        <end position="174"/>
    </location>
</feature>
<dbReference type="OrthoDB" id="1110016at2"/>
<dbReference type="EMBL" id="NFHB01000005">
    <property type="protein sequence ID" value="OUN03113.1"/>
    <property type="molecule type" value="Genomic_DNA"/>
</dbReference>
<accession>A0A1Y3QTZ7</accession>
<keyword evidence="6" id="KW-0592">Phosphate transport</keyword>
<comment type="subcellular location">
    <subcellularLocation>
        <location evidence="1 6">Membrane</location>
        <topology evidence="1 6">Multi-pass membrane protein</topology>
    </subcellularLocation>
</comment>
<organism evidence="8 9">
    <name type="scientific">Alistipes onderdonkii</name>
    <dbReference type="NCBI Taxonomy" id="328813"/>
    <lineage>
        <taxon>Bacteria</taxon>
        <taxon>Pseudomonadati</taxon>
        <taxon>Bacteroidota</taxon>
        <taxon>Bacteroidia</taxon>
        <taxon>Bacteroidales</taxon>
        <taxon>Rikenellaceae</taxon>
        <taxon>Alistipes</taxon>
    </lineage>
</organism>
<dbReference type="Proteomes" id="UP000322940">
    <property type="component" value="Unassembled WGS sequence"/>
</dbReference>
<evidence type="ECO:0000256" key="1">
    <source>
        <dbReference type="ARBA" id="ARBA00004141"/>
    </source>
</evidence>
<dbReference type="Pfam" id="PF01384">
    <property type="entry name" value="PHO4"/>
    <property type="match status" value="1"/>
</dbReference>
<dbReference type="GO" id="GO:0035435">
    <property type="term" value="P:phosphate ion transmembrane transport"/>
    <property type="evidence" value="ECO:0007669"/>
    <property type="project" value="TreeGrafter"/>
</dbReference>
<dbReference type="AlphaFoldDB" id="A0A1Y3QTZ7"/>
<dbReference type="PANTHER" id="PTHR11101">
    <property type="entry name" value="PHOSPHATE TRANSPORTER"/>
    <property type="match status" value="1"/>
</dbReference>
<sequence>MSEIYTVIVVILGILAISGLFVGVTNDAVNFLNSAIGSKAASMRVILTVASVGIIVGVVTSSGMMEVARSGMFNPGLFTFHEVMMLYLGVMFANIILLDLYNSWGLPTSTTVSLIFCLLGSAIAVSIYKISNDPALGVGSLGHFINTSRAMGIVSAILLSVVIAFTCGTIVMYVSRTIFSFRYTVVFRRFGSLWCGASLTAIIYFAVFKGLKSLLADHAFIEMVDRHLLLSLFICWVACSVLLFFIQRFKINILRITILSGTFALALAFAGNDLVNFIGVPVAGFDAFSIAKHSGDPQMMMGALSENVPANFLILLAAGAIMILTLWTSKKAMHVSETELSLSAAQGDEGPEQYGSSVMSRTIVRAALNINAGIERVIPPRVRAAVSRRFEYEDIEHSGAPYDMIRATVNLTTSAMLIAIATSLKLPLSTTYVCFMVAMGSSLADRAWGRESAVYRISGVMTVIAGWFITALGGFLIAFAVGLALIYGGTIAFIIVTVLCGYMLIHSNFIKKSKASAAPAAAGVKPLSSEDIIVNLRDEVCRTMESATKIYDRTLIAVFKENRKVLRDMVKESNDLFYQSRERKYTLLPTLKKLQSSDVNTAHYYVQVVDYLNEMTKALMHITRPAFEHIDNNHEGLSKEQAKDLMSINDDVESIYRHINQMLRDGDFSEIEMVLTLRDQLFESIAEAIKSELSRINEARSNTKASMLYLTILTETKNMVLQSRNLLKSQQYFLKHRTGPQKWIK</sequence>
<feature type="transmembrane region" description="Helical" evidence="6">
    <location>
        <begin position="45"/>
        <end position="64"/>
    </location>
</feature>
<keyword evidence="2 6" id="KW-0813">Transport</keyword>
<dbReference type="SUPFAM" id="SSF109755">
    <property type="entry name" value="PhoU-like"/>
    <property type="match status" value="1"/>
</dbReference>
<feature type="transmembrane region" description="Helical" evidence="6">
    <location>
        <begin position="253"/>
        <end position="271"/>
    </location>
</feature>
<reference evidence="7 10" key="3">
    <citation type="journal article" date="2019" name="Nat. Med.">
        <title>A library of human gut bacterial isolates paired with longitudinal multiomics data enables mechanistic microbiome research.</title>
        <authorList>
            <person name="Poyet M."/>
            <person name="Groussin M."/>
            <person name="Gibbons S.M."/>
            <person name="Avila-Pacheco J."/>
            <person name="Jiang X."/>
            <person name="Kearney S.M."/>
            <person name="Perrotta A.R."/>
            <person name="Berdy B."/>
            <person name="Zhao S."/>
            <person name="Lieberman T.D."/>
            <person name="Swanson P.K."/>
            <person name="Smith M."/>
            <person name="Roesemann S."/>
            <person name="Alexander J.E."/>
            <person name="Rich S.A."/>
            <person name="Livny J."/>
            <person name="Vlamakis H."/>
            <person name="Clish C."/>
            <person name="Bullock K."/>
            <person name="Deik A."/>
            <person name="Scott J."/>
            <person name="Pierce K.A."/>
            <person name="Xavier R.J."/>
            <person name="Alm E.J."/>
        </authorList>
    </citation>
    <scope>NUCLEOTIDE SEQUENCE [LARGE SCALE GENOMIC DNA]</scope>
    <source>
        <strain evidence="7 10">BIOML-A266</strain>
    </source>
</reference>
<reference evidence="8" key="2">
    <citation type="journal article" date="2018" name="BMC Genomics">
        <title>Whole genome sequencing and function prediction of 133 gut anaerobes isolated from chicken caecum in pure cultures.</title>
        <authorList>
            <person name="Medvecky M."/>
            <person name="Cejkova D."/>
            <person name="Polansky O."/>
            <person name="Karasova D."/>
            <person name="Kubasova T."/>
            <person name="Cizek A."/>
            <person name="Rychlik I."/>
        </authorList>
    </citation>
    <scope>NUCLEOTIDE SEQUENCE</scope>
    <source>
        <strain evidence="8">An90</strain>
    </source>
</reference>
<evidence type="ECO:0000313" key="8">
    <source>
        <dbReference type="EMBL" id="OUN03113.1"/>
    </source>
</evidence>
<proteinExistence type="inferred from homology"/>
<dbReference type="PANTHER" id="PTHR11101:SF16">
    <property type="entry name" value="PHOSPHATE TRANSPORTER"/>
    <property type="match status" value="1"/>
</dbReference>
<dbReference type="GO" id="GO:0016020">
    <property type="term" value="C:membrane"/>
    <property type="evidence" value="ECO:0007669"/>
    <property type="project" value="UniProtKB-SubCell"/>
</dbReference>